<dbReference type="RefSeq" id="XP_031558181.1">
    <property type="nucleotide sequence ID" value="XM_031702321.1"/>
</dbReference>
<protein>
    <submittedName>
        <fullName evidence="3">Uncharacterized histidine-rich protein DDB_G0274557-like</fullName>
    </submittedName>
</protein>
<feature type="chain" id="PRO_5027798707" evidence="1">
    <location>
        <begin position="20"/>
        <end position="252"/>
    </location>
</feature>
<gene>
    <name evidence="3" type="primary">LOC116294674</name>
</gene>
<feature type="signal peptide" evidence="1">
    <location>
        <begin position="1"/>
        <end position="19"/>
    </location>
</feature>
<name>A0A6P8HRL4_ACTTE</name>
<sequence length="252" mass="27598">MKFFILTFVITSVVRDVVSRPAAPNPASSHLLLSKKQTVIAVPPVASSDLRGPYLPPANGDNQIFLPHHHYHTGYHFSHGLLVRPQPGYHVYHHHVLHPAGLHQINHVPYGHHMALGHVTPHTIHHLPYGHHGHFTHIPYGHVNSIPIGMSDHHAFDDPLWPSMDLSGPVAVSDPNDGLYQEPRTGTLVPRPIMPQQYPVLLDHSSNMAGENGPGLVFVGGTAKSAIPHDVAQNMAARKASQTSAPQNKMQD</sequence>
<dbReference type="GeneID" id="116294674"/>
<keyword evidence="1" id="KW-0732">Signal</keyword>
<dbReference type="InParanoid" id="A0A6P8HRL4"/>
<accession>A0A6P8HRL4</accession>
<reference evidence="3" key="1">
    <citation type="submission" date="2025-08" db="UniProtKB">
        <authorList>
            <consortium name="RefSeq"/>
        </authorList>
    </citation>
    <scope>IDENTIFICATION</scope>
    <source>
        <tissue evidence="3">Tentacle</tissue>
    </source>
</reference>
<proteinExistence type="predicted"/>
<dbReference type="OrthoDB" id="5962506at2759"/>
<evidence type="ECO:0000313" key="3">
    <source>
        <dbReference type="RefSeq" id="XP_031558181.1"/>
    </source>
</evidence>
<evidence type="ECO:0000256" key="1">
    <source>
        <dbReference type="SAM" id="SignalP"/>
    </source>
</evidence>
<keyword evidence="2" id="KW-1185">Reference proteome</keyword>
<organism evidence="2 3">
    <name type="scientific">Actinia tenebrosa</name>
    <name type="common">Australian red waratah sea anemone</name>
    <dbReference type="NCBI Taxonomy" id="6105"/>
    <lineage>
        <taxon>Eukaryota</taxon>
        <taxon>Metazoa</taxon>
        <taxon>Cnidaria</taxon>
        <taxon>Anthozoa</taxon>
        <taxon>Hexacorallia</taxon>
        <taxon>Actiniaria</taxon>
        <taxon>Actiniidae</taxon>
        <taxon>Actinia</taxon>
    </lineage>
</organism>
<dbReference type="KEGG" id="aten:116294674"/>
<dbReference type="AlphaFoldDB" id="A0A6P8HRL4"/>
<dbReference type="Proteomes" id="UP000515163">
    <property type="component" value="Unplaced"/>
</dbReference>
<evidence type="ECO:0000313" key="2">
    <source>
        <dbReference type="Proteomes" id="UP000515163"/>
    </source>
</evidence>